<reference evidence="10" key="1">
    <citation type="submission" date="2016-11" db="EMBL/GenBank/DDBJ databases">
        <authorList>
            <person name="Shukria A."/>
            <person name="Stevens D.C."/>
        </authorList>
    </citation>
    <scope>NUCLEOTIDE SEQUENCE [LARGE SCALE GENOMIC DNA]</scope>
    <source>
        <strain evidence="10">Cbfe23</strain>
    </source>
</reference>
<dbReference type="InterPro" id="IPR013785">
    <property type="entry name" value="Aldolase_TIM"/>
</dbReference>
<comment type="similarity">
    <text evidence="5">Belongs to the FMN-dependent alpha-hydroxy acid dehydrogenase family.</text>
</comment>
<dbReference type="AlphaFoldDB" id="A0A1L9BAP9"/>
<keyword evidence="2 7" id="KW-0285">Flavoprotein</keyword>
<feature type="binding site" evidence="7">
    <location>
        <position position="223"/>
    </location>
    <ligand>
        <name>FMN</name>
        <dbReference type="ChEBI" id="CHEBI:58210"/>
    </ligand>
</feature>
<feature type="binding site" evidence="7">
    <location>
        <begin position="77"/>
        <end position="79"/>
    </location>
    <ligand>
        <name>FMN</name>
        <dbReference type="ChEBI" id="CHEBI:58210"/>
    </ligand>
</feature>
<comment type="cofactor">
    <cofactor evidence="1">
        <name>FMN</name>
        <dbReference type="ChEBI" id="CHEBI:58210"/>
    </cofactor>
</comment>
<feature type="binding site" evidence="7">
    <location>
        <position position="245"/>
    </location>
    <ligand>
        <name>FMN</name>
        <dbReference type="ChEBI" id="CHEBI:58210"/>
    </ligand>
</feature>
<dbReference type="InterPro" id="IPR037396">
    <property type="entry name" value="FMN_HAD"/>
</dbReference>
<proteinExistence type="inferred from homology"/>
<dbReference type="SUPFAM" id="SSF51395">
    <property type="entry name" value="FMN-linked oxidoreductases"/>
    <property type="match status" value="1"/>
</dbReference>
<feature type="binding site" evidence="7">
    <location>
        <position position="154"/>
    </location>
    <ligand>
        <name>FMN</name>
        <dbReference type="ChEBI" id="CHEBI:58210"/>
    </ligand>
</feature>
<dbReference type="GO" id="GO:0010181">
    <property type="term" value="F:FMN binding"/>
    <property type="evidence" value="ECO:0007669"/>
    <property type="project" value="InterPro"/>
</dbReference>
<gene>
    <name evidence="9" type="ORF">BON30_17215</name>
</gene>
<evidence type="ECO:0000259" key="8">
    <source>
        <dbReference type="PROSITE" id="PS51349"/>
    </source>
</evidence>
<feature type="binding site" evidence="7">
    <location>
        <begin position="301"/>
        <end position="302"/>
    </location>
    <ligand>
        <name>FMN</name>
        <dbReference type="ChEBI" id="CHEBI:58210"/>
    </ligand>
</feature>
<dbReference type="PANTHER" id="PTHR10578">
    <property type="entry name" value="S -2-HYDROXY-ACID OXIDASE-RELATED"/>
    <property type="match status" value="1"/>
</dbReference>
<evidence type="ECO:0000256" key="6">
    <source>
        <dbReference type="PIRSR" id="PIRSR000138-1"/>
    </source>
</evidence>
<dbReference type="PROSITE" id="PS51349">
    <property type="entry name" value="FMN_HYDROXY_ACID_DH_2"/>
    <property type="match status" value="1"/>
</dbReference>
<dbReference type="PIRSF" id="PIRSF000138">
    <property type="entry name" value="Al-hdrx_acd_dh"/>
    <property type="match status" value="1"/>
</dbReference>
<evidence type="ECO:0000256" key="3">
    <source>
        <dbReference type="ARBA" id="ARBA00022643"/>
    </source>
</evidence>
<reference evidence="9 10" key="2">
    <citation type="submission" date="2016-12" db="EMBL/GenBank/DDBJ databases">
        <title>Draft Genome Sequence of Cystobacter ferrugineus Strain Cbfe23.</title>
        <authorList>
            <person name="Akbar S."/>
            <person name="Dowd S.E."/>
            <person name="Stevens D.C."/>
        </authorList>
    </citation>
    <scope>NUCLEOTIDE SEQUENCE [LARGE SCALE GENOMIC DNA]</scope>
    <source>
        <strain evidence="9 10">Cbfe23</strain>
    </source>
</reference>
<dbReference type="Pfam" id="PF01070">
    <property type="entry name" value="FMN_dh"/>
    <property type="match status" value="1"/>
</dbReference>
<evidence type="ECO:0000256" key="2">
    <source>
        <dbReference type="ARBA" id="ARBA00022630"/>
    </source>
</evidence>
<dbReference type="InterPro" id="IPR000262">
    <property type="entry name" value="FMN-dep_DH"/>
</dbReference>
<dbReference type="RefSeq" id="WP_071899435.1">
    <property type="nucleotide sequence ID" value="NZ_MPIN01000004.1"/>
</dbReference>
<feature type="active site" description="Proton acceptor" evidence="6">
    <location>
        <position position="247"/>
    </location>
</feature>
<evidence type="ECO:0000313" key="10">
    <source>
        <dbReference type="Proteomes" id="UP000182229"/>
    </source>
</evidence>
<evidence type="ECO:0000256" key="7">
    <source>
        <dbReference type="PIRSR" id="PIRSR000138-2"/>
    </source>
</evidence>
<dbReference type="PANTHER" id="PTHR10578:SF107">
    <property type="entry name" value="2-HYDROXYACID OXIDASE 1"/>
    <property type="match status" value="1"/>
</dbReference>
<feature type="binding site" evidence="7">
    <location>
        <begin position="278"/>
        <end position="282"/>
    </location>
    <ligand>
        <name>FMN</name>
        <dbReference type="ChEBI" id="CHEBI:58210"/>
    </ligand>
</feature>
<feature type="binding site" evidence="7">
    <location>
        <position position="250"/>
    </location>
    <ligand>
        <name>glyoxylate</name>
        <dbReference type="ChEBI" id="CHEBI:36655"/>
    </ligand>
</feature>
<dbReference type="EMBL" id="MPIN01000004">
    <property type="protein sequence ID" value="OJH39263.1"/>
    <property type="molecule type" value="Genomic_DNA"/>
</dbReference>
<feature type="binding site" evidence="7">
    <location>
        <position position="126"/>
    </location>
    <ligand>
        <name>FMN</name>
        <dbReference type="ChEBI" id="CHEBI:58210"/>
    </ligand>
</feature>
<dbReference type="STRING" id="83449.BON30_17215"/>
<evidence type="ECO:0000256" key="4">
    <source>
        <dbReference type="ARBA" id="ARBA00023002"/>
    </source>
</evidence>
<dbReference type="FunFam" id="3.20.20.70:FF:000029">
    <property type="entry name" value="L-lactate dehydrogenase"/>
    <property type="match status" value="1"/>
</dbReference>
<dbReference type="InterPro" id="IPR012133">
    <property type="entry name" value="Alpha-hydoxy_acid_DH_FMN"/>
</dbReference>
<evidence type="ECO:0000256" key="1">
    <source>
        <dbReference type="ARBA" id="ARBA00001917"/>
    </source>
</evidence>
<dbReference type="InterPro" id="IPR008259">
    <property type="entry name" value="FMN_hydac_DH_AS"/>
</dbReference>
<keyword evidence="3 7" id="KW-0288">FMN</keyword>
<feature type="binding site" evidence="7">
    <location>
        <position position="106"/>
    </location>
    <ligand>
        <name>FMN</name>
        <dbReference type="ChEBI" id="CHEBI:58210"/>
    </ligand>
</feature>
<organism evidence="9 10">
    <name type="scientific">Cystobacter ferrugineus</name>
    <dbReference type="NCBI Taxonomy" id="83449"/>
    <lineage>
        <taxon>Bacteria</taxon>
        <taxon>Pseudomonadati</taxon>
        <taxon>Myxococcota</taxon>
        <taxon>Myxococcia</taxon>
        <taxon>Myxococcales</taxon>
        <taxon>Cystobacterineae</taxon>
        <taxon>Archangiaceae</taxon>
        <taxon>Cystobacter</taxon>
    </lineage>
</organism>
<keyword evidence="10" id="KW-1185">Reference proteome</keyword>
<evidence type="ECO:0000313" key="9">
    <source>
        <dbReference type="EMBL" id="OJH39263.1"/>
    </source>
</evidence>
<name>A0A1L9BAP9_9BACT</name>
<dbReference type="PROSITE" id="PS00557">
    <property type="entry name" value="FMN_HYDROXY_ACID_DH_1"/>
    <property type="match status" value="1"/>
</dbReference>
<comment type="caution">
    <text evidence="9">The sequence shown here is derived from an EMBL/GenBank/DDBJ whole genome shotgun (WGS) entry which is preliminary data.</text>
</comment>
<dbReference type="OrthoDB" id="9770452at2"/>
<dbReference type="GO" id="GO:0016614">
    <property type="term" value="F:oxidoreductase activity, acting on CH-OH group of donors"/>
    <property type="evidence" value="ECO:0007669"/>
    <property type="project" value="UniProtKB-ARBA"/>
</dbReference>
<dbReference type="Gene3D" id="3.20.20.70">
    <property type="entry name" value="Aldolase class I"/>
    <property type="match status" value="1"/>
</dbReference>
<dbReference type="CDD" id="cd02809">
    <property type="entry name" value="alpha_hydroxyacid_oxid_FMN"/>
    <property type="match status" value="1"/>
</dbReference>
<feature type="binding site" evidence="7">
    <location>
        <position position="247"/>
    </location>
    <ligand>
        <name>glyoxylate</name>
        <dbReference type="ChEBI" id="CHEBI:36655"/>
    </ligand>
</feature>
<sequence>MKALSLRELEAAARALLEPGIHDLFAGGSDDEVSLRANEDAFARVGLVPRVLRGRGAPRLDTELLGCRASMPIVLAPTAFHRLAHPEGERATARAAAAAGAIYTVSMASTTAIEDIAQAGGPLWFQLYLQPDRGFTEALVRRVEAAGCKALVVTVDSPVFGRRERDLRNGFMDLPAGMCCENMRPLGPNCERGPARSIAFSPTLSWADVDWLRELTSLPIALKGVLHPEDAKRALDSGVDALFVSNHGGRQLDTVPAPLELLPPIADAVGDRLPLVLDGGVRRGTDALKAFALGARAVAIGRPVLWGLAVGGEAGVAHVLTMLRSELERALALCGCGSADDASPELLHFSRWEPRWRTS</sequence>
<evidence type="ECO:0000256" key="5">
    <source>
        <dbReference type="ARBA" id="ARBA00024042"/>
    </source>
</evidence>
<keyword evidence="4" id="KW-0560">Oxidoreductase</keyword>
<protein>
    <submittedName>
        <fullName evidence="9">Alpha-hydroxy-acid oxidizing enzyme</fullName>
    </submittedName>
</protein>
<feature type="domain" description="FMN hydroxy acid dehydrogenase" evidence="8">
    <location>
        <begin position="1"/>
        <end position="352"/>
    </location>
</feature>
<dbReference type="Proteomes" id="UP000182229">
    <property type="component" value="Unassembled WGS sequence"/>
</dbReference>
<feature type="binding site" evidence="7">
    <location>
        <position position="163"/>
    </location>
    <ligand>
        <name>glyoxylate</name>
        <dbReference type="ChEBI" id="CHEBI:36655"/>
    </ligand>
</feature>
<feature type="binding site" evidence="7">
    <location>
        <position position="128"/>
    </location>
    <ligand>
        <name>glyoxylate</name>
        <dbReference type="ChEBI" id="CHEBI:36655"/>
    </ligand>
</feature>
<accession>A0A1L9BAP9</accession>